<reference evidence="2 3" key="1">
    <citation type="submission" date="2017-06" db="EMBL/GenBank/DDBJ databases">
        <title>Global population genomics of the pathogenic fungus Cryptococcus neoformans var. grubii.</title>
        <authorList>
            <person name="Cuomo C."/>
            <person name="Litvintseva A."/>
            <person name="Chen Y."/>
            <person name="Young S."/>
            <person name="Zeng Q."/>
            <person name="Chapman S."/>
            <person name="Gujja S."/>
            <person name="Saif S."/>
            <person name="Birren B."/>
        </authorList>
    </citation>
    <scope>NUCLEOTIDE SEQUENCE [LARGE SCALE GENOMIC DNA]</scope>
    <source>
        <strain evidence="2 3">Tu259-1</strain>
    </source>
</reference>
<dbReference type="PANTHER" id="PTHR35340:SF5">
    <property type="entry name" value="ASST-DOMAIN-CONTAINING PROTEIN"/>
    <property type="match status" value="1"/>
</dbReference>
<dbReference type="EMBL" id="AMKT01000078">
    <property type="protein sequence ID" value="OXG13787.1"/>
    <property type="molecule type" value="Genomic_DNA"/>
</dbReference>
<evidence type="ECO:0000313" key="2">
    <source>
        <dbReference type="EMBL" id="OXG13787.1"/>
    </source>
</evidence>
<dbReference type="OrthoDB" id="5427350at2759"/>
<dbReference type="PANTHER" id="PTHR35340">
    <property type="entry name" value="PQQ ENZYME REPEAT PROTEIN-RELATED"/>
    <property type="match status" value="1"/>
</dbReference>
<accession>A0A854Q4C3</accession>
<dbReference type="AlphaFoldDB" id="A0A854Q4C3"/>
<feature type="chain" id="PRO_5032466665" description="Arylsulfotransferase" evidence="1">
    <location>
        <begin position="20"/>
        <end position="568"/>
    </location>
</feature>
<proteinExistence type="predicted"/>
<comment type="caution">
    <text evidence="2">The sequence shown here is derived from an EMBL/GenBank/DDBJ whole genome shotgun (WGS) entry which is preliminary data.</text>
</comment>
<keyword evidence="1" id="KW-0732">Signal</keyword>
<dbReference type="InterPro" id="IPR039535">
    <property type="entry name" value="ASST-like"/>
</dbReference>
<name>A0A854Q4C3_CRYNE</name>
<organism evidence="2 3">
    <name type="scientific">Cryptococcus neoformans Tu259-1</name>
    <dbReference type="NCBI Taxonomy" id="1230072"/>
    <lineage>
        <taxon>Eukaryota</taxon>
        <taxon>Fungi</taxon>
        <taxon>Dikarya</taxon>
        <taxon>Basidiomycota</taxon>
        <taxon>Agaricomycotina</taxon>
        <taxon>Tremellomycetes</taxon>
        <taxon>Tremellales</taxon>
        <taxon>Cryptococcaceae</taxon>
        <taxon>Cryptococcus</taxon>
        <taxon>Cryptococcus neoformans species complex</taxon>
    </lineage>
</organism>
<sequence>MLLPLIISTAIGVAPFARAYLVNSSDYSSGALGAAPAQTFKTVNWTAAEWNFNVYPSADLPSGYLLLAPRGSDVETPTCIIYTNDGEVVMHGKEFGIGQTMSFSVGTYKSNQVIATWGGQFYGNGYGNGFGLIYDQNYNLIANISSTISGSGIDFHEFVLTDKDTVLATVYIKEQYDLSSWNVTTEDGTSGWILGGAFEEIDVATGEALFSWKSLDHIDPRECYNDPGSTGVAESSAWDYFHINSIEKDLEGNYLVSSRHCHAVYQISASTGEVLWTINGRNSSFNMGRGTNFEWQHDARWINNYTQISIFDNAASSWESDERMARGLLLNVDTDAMSITLAHEYLPWNQTVSPSQGSMQEQTNGNYILGWGQIPFFSEYSSDGTLLSSAQFGVGNVQGYRALRSNWTGYPRTTPALTVISNSTTDQYDIYTSWNGATEISFWVLYGATSLSGSASHSKLNQVDKTKFETYFSLSKDTAASYPWVQARAVSSNGTVLGYSDYVSLNGSGSVTASSTQASATEATSAAATNSRGAASTSSATNNPISGAAKLSAGLGFVIAAISAVLLL</sequence>
<dbReference type="InterPro" id="IPR053143">
    <property type="entry name" value="Arylsulfate_ST"/>
</dbReference>
<protein>
    <recommendedName>
        <fullName evidence="4">Arylsulfotransferase</fullName>
    </recommendedName>
</protein>
<evidence type="ECO:0000313" key="3">
    <source>
        <dbReference type="Proteomes" id="UP000199727"/>
    </source>
</evidence>
<evidence type="ECO:0008006" key="4">
    <source>
        <dbReference type="Google" id="ProtNLM"/>
    </source>
</evidence>
<evidence type="ECO:0000256" key="1">
    <source>
        <dbReference type="SAM" id="SignalP"/>
    </source>
</evidence>
<dbReference type="Proteomes" id="UP000199727">
    <property type="component" value="Unassembled WGS sequence"/>
</dbReference>
<feature type="signal peptide" evidence="1">
    <location>
        <begin position="1"/>
        <end position="19"/>
    </location>
</feature>
<gene>
    <name evidence="2" type="ORF">C361_05929</name>
</gene>
<dbReference type="Pfam" id="PF14269">
    <property type="entry name" value="Arylsulfotran_2"/>
    <property type="match status" value="1"/>
</dbReference>